<reference evidence="2 3" key="1">
    <citation type="submission" date="2019-09" db="EMBL/GenBank/DDBJ databases">
        <title>Genome sequence and assembly of Taibaiella sp.</title>
        <authorList>
            <person name="Chhetri G."/>
        </authorList>
    </citation>
    <scope>NUCLEOTIDE SEQUENCE [LARGE SCALE GENOMIC DNA]</scope>
    <source>
        <strain evidence="2 3">KVB11</strain>
    </source>
</reference>
<accession>A0A5M6CJ26</accession>
<evidence type="ECO:0000313" key="2">
    <source>
        <dbReference type="EMBL" id="KAA5534460.1"/>
    </source>
</evidence>
<feature type="signal peptide" evidence="1">
    <location>
        <begin position="1"/>
        <end position="19"/>
    </location>
</feature>
<dbReference type="AlphaFoldDB" id="A0A5M6CJ26"/>
<keyword evidence="3" id="KW-1185">Reference proteome</keyword>
<keyword evidence="1" id="KW-0732">Signal</keyword>
<evidence type="ECO:0000256" key="1">
    <source>
        <dbReference type="SAM" id="SignalP"/>
    </source>
</evidence>
<dbReference type="Proteomes" id="UP000323632">
    <property type="component" value="Unassembled WGS sequence"/>
</dbReference>
<dbReference type="EMBL" id="VWSH01000002">
    <property type="protein sequence ID" value="KAA5534460.1"/>
    <property type="molecule type" value="Genomic_DNA"/>
</dbReference>
<dbReference type="RefSeq" id="WP_150032141.1">
    <property type="nucleotide sequence ID" value="NZ_VWSH01000002.1"/>
</dbReference>
<gene>
    <name evidence="2" type="ORF">F0919_07495</name>
</gene>
<evidence type="ECO:0008006" key="4">
    <source>
        <dbReference type="Google" id="ProtNLM"/>
    </source>
</evidence>
<comment type="caution">
    <text evidence="2">The sequence shown here is derived from an EMBL/GenBank/DDBJ whole genome shotgun (WGS) entry which is preliminary data.</text>
</comment>
<organism evidence="2 3">
    <name type="scientific">Taibaiella lutea</name>
    <dbReference type="NCBI Taxonomy" id="2608001"/>
    <lineage>
        <taxon>Bacteria</taxon>
        <taxon>Pseudomonadati</taxon>
        <taxon>Bacteroidota</taxon>
        <taxon>Chitinophagia</taxon>
        <taxon>Chitinophagales</taxon>
        <taxon>Chitinophagaceae</taxon>
        <taxon>Taibaiella</taxon>
    </lineage>
</organism>
<evidence type="ECO:0000313" key="3">
    <source>
        <dbReference type="Proteomes" id="UP000323632"/>
    </source>
</evidence>
<sequence length="210" mass="23688">MKIPFLFLCFALLGFASNAQESVDAAAIEPKAQFQLNVNDTFYLLNEKELLKVTETLVKPTISIQLADFKKFNSNYVSFEYPRQYTFEFNEDAGINYKNWIFSGNDIKVMLFQFGSTVSIDALIDGMVSKFGKRNCKVTPFKKKLGIKVCEGRSLRVSMAEQLLNMDFYELSSNGEGTIIMAFQSSLEDDGSSSGEYKTGFKTIDNSISY</sequence>
<feature type="chain" id="PRO_5024302090" description="GLPGLI family protein" evidence="1">
    <location>
        <begin position="20"/>
        <end position="210"/>
    </location>
</feature>
<name>A0A5M6CJ26_9BACT</name>
<proteinExistence type="predicted"/>
<protein>
    <recommendedName>
        <fullName evidence="4">GLPGLI family protein</fullName>
    </recommendedName>
</protein>